<organism evidence="1">
    <name type="scientific">Ophidiomyces ophidiicola</name>
    <dbReference type="NCBI Taxonomy" id="1387563"/>
    <lineage>
        <taxon>Eukaryota</taxon>
        <taxon>Fungi</taxon>
        <taxon>Dikarya</taxon>
        <taxon>Ascomycota</taxon>
        <taxon>Pezizomycotina</taxon>
        <taxon>Eurotiomycetes</taxon>
        <taxon>Eurotiomycetidae</taxon>
        <taxon>Onygenales</taxon>
        <taxon>Onygenaceae</taxon>
        <taxon>Ophidiomyces</taxon>
    </lineage>
</organism>
<comment type="caution">
    <text evidence="1">The sequence shown here is derived from an EMBL/GenBank/DDBJ whole genome shotgun (WGS) entry which is preliminary data.</text>
</comment>
<sequence>MRPGSLVERLTGRASSNAEQPPVISSHAAVALSVLCTLLYVVPLYLSPTSRPSPTLSRDAPSVIKYRVRAVMASCFICSATALLWIASTARATYLDALQLLGWWPISYADILRSLLLTSLLFMGLLFERGIAEGEWRNWVRLPYWIESLGDWVGWRNYVAGPITEEVIFRSIIVTLHLLANVSPARIVFVSPLYFGIAHVHHFYEFKLTHAYTPLGPIIFRTVFQFIYTTIFGWYATFLYLRTGSLYAAILVHAFCNCCGLPRLWGRVQVEMPIRVVIRGKEDGQTPSERIEYKQLGVSWTVAYYGILLVGTVAFWRQLWPWTDSPLALVFFPQSR</sequence>
<name>A0ACB8UW05_9EURO</name>
<keyword evidence="1" id="KW-0645">Protease</keyword>
<keyword evidence="1" id="KW-0378">Hydrolase</keyword>
<protein>
    <submittedName>
        <fullName evidence="1">CAAX prenyl protease</fullName>
    </submittedName>
</protein>
<dbReference type="EMBL" id="JALBCA010000051">
    <property type="protein sequence ID" value="KAI2386121.1"/>
    <property type="molecule type" value="Genomic_DNA"/>
</dbReference>
<proteinExistence type="predicted"/>
<evidence type="ECO:0000313" key="1">
    <source>
        <dbReference type="EMBL" id="KAI2386121.1"/>
    </source>
</evidence>
<gene>
    <name evidence="1" type="primary">RCE1_1</name>
    <name evidence="1" type="ORF">LOY88_003723</name>
</gene>
<accession>A0ACB8UW05</accession>
<reference evidence="1" key="1">
    <citation type="journal article" date="2022" name="bioRxiv">
        <title>Population genetic analysis of Ophidiomyces ophidiicola, the causative agent of snake fungal disease, indicates recent introductions to the USA.</title>
        <authorList>
            <person name="Ladner J.T."/>
            <person name="Palmer J.M."/>
            <person name="Ettinger C.L."/>
            <person name="Stajich J.E."/>
            <person name="Farrell T.M."/>
            <person name="Glorioso B.M."/>
            <person name="Lawson B."/>
            <person name="Price S.J."/>
            <person name="Stengle A.G."/>
            <person name="Grear D.A."/>
            <person name="Lorch J.M."/>
        </authorList>
    </citation>
    <scope>NUCLEOTIDE SEQUENCE</scope>
    <source>
        <strain evidence="1">NWHC 24266-5</strain>
    </source>
</reference>